<proteinExistence type="predicted"/>
<feature type="non-terminal residue" evidence="1">
    <location>
        <position position="1"/>
    </location>
</feature>
<feature type="non-terminal residue" evidence="1">
    <location>
        <position position="230"/>
    </location>
</feature>
<evidence type="ECO:0000313" key="1">
    <source>
        <dbReference type="EMBL" id="SVE57141.1"/>
    </source>
</evidence>
<organism evidence="1">
    <name type="scientific">marine metagenome</name>
    <dbReference type="NCBI Taxonomy" id="408172"/>
    <lineage>
        <taxon>unclassified sequences</taxon>
        <taxon>metagenomes</taxon>
        <taxon>ecological metagenomes</taxon>
    </lineage>
</organism>
<gene>
    <name evidence="1" type="ORF">METZ01_LOCUS509995</name>
</gene>
<dbReference type="EMBL" id="UINC01226591">
    <property type="protein sequence ID" value="SVE57141.1"/>
    <property type="molecule type" value="Genomic_DNA"/>
</dbReference>
<protein>
    <submittedName>
        <fullName evidence="1">Uncharacterized protein</fullName>
    </submittedName>
</protein>
<sequence>DATTDFTIDGLVLTADTITNDAALAIVSAGLTANSSADIALSADGGNVTMDDGTTTIFDFNVDDTTLTIHDDQDTGDTAVITMAQHGALSIVTTDDDAAAANIQITADGTAELAGTTVTLDSGANVVLSPAGGSHVKIDDVIQVDSGVLTGATSITSTAFVGDITGDVTGTSNLVTITDKSDSVNYDVLFGNSTSAVYDDTGTLTYNPGTATLSATSASITYVTASKIEV</sequence>
<dbReference type="AlphaFoldDB" id="A0A383EK69"/>
<name>A0A383EK69_9ZZZZ</name>
<accession>A0A383EK69</accession>
<reference evidence="1" key="1">
    <citation type="submission" date="2018-05" db="EMBL/GenBank/DDBJ databases">
        <authorList>
            <person name="Lanie J.A."/>
            <person name="Ng W.-L."/>
            <person name="Kazmierczak K.M."/>
            <person name="Andrzejewski T.M."/>
            <person name="Davidsen T.M."/>
            <person name="Wayne K.J."/>
            <person name="Tettelin H."/>
            <person name="Glass J.I."/>
            <person name="Rusch D."/>
            <person name="Podicherti R."/>
            <person name="Tsui H.-C.T."/>
            <person name="Winkler M.E."/>
        </authorList>
    </citation>
    <scope>NUCLEOTIDE SEQUENCE</scope>
</reference>